<evidence type="ECO:0000313" key="1">
    <source>
        <dbReference type="EMBL" id="EEI94063.1"/>
    </source>
</evidence>
<proteinExistence type="predicted"/>
<evidence type="ECO:0000313" key="2">
    <source>
        <dbReference type="Proteomes" id="UP000006241"/>
    </source>
</evidence>
<accession>C2FST9</accession>
<organism evidence="1 2">
    <name type="scientific">Sphingobacterium spiritivorum ATCC 33300</name>
    <dbReference type="NCBI Taxonomy" id="525372"/>
    <lineage>
        <taxon>Bacteria</taxon>
        <taxon>Pseudomonadati</taxon>
        <taxon>Bacteroidota</taxon>
        <taxon>Sphingobacteriia</taxon>
        <taxon>Sphingobacteriales</taxon>
        <taxon>Sphingobacteriaceae</taxon>
        <taxon>Sphingobacterium</taxon>
    </lineage>
</organism>
<name>C2FST9_SPHSI</name>
<dbReference type="HOGENOM" id="CLU_2737990_0_0_10"/>
<sequence>MIKKTMQLGYLLHLFGKCIKSVGEKLIFRSMAAMPLRGNRFLWDYTYIRLYFDIAGEWVIRIPQKKAFYSK</sequence>
<comment type="caution">
    <text evidence="1">The sequence shown here is derived from an EMBL/GenBank/DDBJ whole genome shotgun (WGS) entry which is preliminary data.</text>
</comment>
<dbReference type="EMBL" id="ACHB01000007">
    <property type="protein sequence ID" value="EEI94063.1"/>
    <property type="molecule type" value="Genomic_DNA"/>
</dbReference>
<dbReference type="AlphaFoldDB" id="C2FST9"/>
<gene>
    <name evidence="1" type="ORF">HMPREF0765_0395</name>
</gene>
<protein>
    <submittedName>
        <fullName evidence="1">Uncharacterized protein</fullName>
    </submittedName>
</protein>
<reference evidence="1 2" key="1">
    <citation type="submission" date="2009-01" db="EMBL/GenBank/DDBJ databases">
        <authorList>
            <person name="Qin X."/>
            <person name="Bachman B."/>
            <person name="Battles P."/>
            <person name="Bell A."/>
            <person name="Bess C."/>
            <person name="Bickham C."/>
            <person name="Chaboub L."/>
            <person name="Chen D."/>
            <person name="Coyle M."/>
            <person name="Deiros D.R."/>
            <person name="Dinh H."/>
            <person name="Forbes L."/>
            <person name="Fowler G."/>
            <person name="Francisco L."/>
            <person name="Fu Q."/>
            <person name="Gubbala S."/>
            <person name="Hale W."/>
            <person name="Han Y."/>
            <person name="Hemphill L."/>
            <person name="Highlander S.K."/>
            <person name="Hirani K."/>
            <person name="Hogues M."/>
            <person name="Jackson L."/>
            <person name="Jakkamsetti A."/>
            <person name="Javaid M."/>
            <person name="Jiang H."/>
            <person name="Korchina V."/>
            <person name="Kovar C."/>
            <person name="Lara F."/>
            <person name="Lee S."/>
            <person name="Mata R."/>
            <person name="Mathew T."/>
            <person name="Moen C."/>
            <person name="Morales K."/>
            <person name="Munidasa M."/>
            <person name="Nazareth L."/>
            <person name="Ngo R."/>
            <person name="Nguyen L."/>
            <person name="Okwuonu G."/>
            <person name="Ongeri F."/>
            <person name="Patil S."/>
            <person name="Petrosino J."/>
            <person name="Pham C."/>
            <person name="Pham P."/>
            <person name="Pu L.-L."/>
            <person name="Puazo M."/>
            <person name="Raj R."/>
            <person name="Reid J."/>
            <person name="Rouhana J."/>
            <person name="Saada N."/>
            <person name="Shang Y."/>
            <person name="Simmons D."/>
            <person name="Thornton R."/>
            <person name="Warren J."/>
            <person name="Weissenberger G."/>
            <person name="Zhang J."/>
            <person name="Zhang L."/>
            <person name="Zhou C."/>
            <person name="Zhu D."/>
            <person name="Muzny D."/>
            <person name="Worley K."/>
            <person name="Gibbs R."/>
        </authorList>
    </citation>
    <scope>NUCLEOTIDE SEQUENCE [LARGE SCALE GENOMIC DNA]</scope>
    <source>
        <strain evidence="1 2">ATCC 33300</strain>
    </source>
</reference>
<dbReference type="Proteomes" id="UP000006241">
    <property type="component" value="Unassembled WGS sequence"/>
</dbReference>